<evidence type="ECO:0000256" key="1">
    <source>
        <dbReference type="ARBA" id="ARBA00007162"/>
    </source>
</evidence>
<dbReference type="SUPFAM" id="SSF53850">
    <property type="entry name" value="Periplasmic binding protein-like II"/>
    <property type="match status" value="1"/>
</dbReference>
<keyword evidence="3 5" id="KW-0807">Transducer</keyword>
<name>A0A212LLX4_9FIRM</name>
<feature type="domain" description="Methyl-accepting transducer" evidence="6">
    <location>
        <begin position="65"/>
        <end position="301"/>
    </location>
</feature>
<dbReference type="GO" id="GO:0043190">
    <property type="term" value="C:ATP-binding cassette (ABC) transporter complex"/>
    <property type="evidence" value="ECO:0007669"/>
    <property type="project" value="InterPro"/>
</dbReference>
<dbReference type="SUPFAM" id="SSF58104">
    <property type="entry name" value="Methyl-accepting chemotaxis protein (MCP) signaling domain"/>
    <property type="match status" value="1"/>
</dbReference>
<dbReference type="CDD" id="cd01071">
    <property type="entry name" value="PBP2_PhnD_like"/>
    <property type="match status" value="1"/>
</dbReference>
<comment type="similarity">
    <text evidence="1">Belongs to the phosphate/phosphite/phosphonate binding protein family.</text>
</comment>
<accession>A0A212LLX4</accession>
<dbReference type="RefSeq" id="WP_288183126.1">
    <property type="nucleotide sequence ID" value="NZ_LT608335.1"/>
</dbReference>
<dbReference type="Gene3D" id="3.40.190.10">
    <property type="entry name" value="Periplasmic binding protein-like II"/>
    <property type="match status" value="2"/>
</dbReference>
<evidence type="ECO:0000256" key="2">
    <source>
        <dbReference type="ARBA" id="ARBA00022729"/>
    </source>
</evidence>
<evidence type="ECO:0000256" key="5">
    <source>
        <dbReference type="PROSITE-ProRule" id="PRU00284"/>
    </source>
</evidence>
<dbReference type="GO" id="GO:0004888">
    <property type="term" value="F:transmembrane signaling receptor activity"/>
    <property type="evidence" value="ECO:0007669"/>
    <property type="project" value="InterPro"/>
</dbReference>
<comment type="similarity">
    <text evidence="4">Belongs to the methyl-accepting chemotaxis (MCP) protein family.</text>
</comment>
<dbReference type="GO" id="GO:0007165">
    <property type="term" value="P:signal transduction"/>
    <property type="evidence" value="ECO:0007669"/>
    <property type="project" value="UniProtKB-KW"/>
</dbReference>
<dbReference type="Pfam" id="PF00015">
    <property type="entry name" value="MCPsignal"/>
    <property type="match status" value="1"/>
</dbReference>
<dbReference type="InterPro" id="IPR005770">
    <property type="entry name" value="PhnD"/>
</dbReference>
<keyword evidence="2" id="KW-0732">Signal</keyword>
<sequence>MEKRRSWMAQLATGLFKQAACAQEPGKVKTIPLAAVHKPDGCADTIDMFGIAGDLAFISQQVVWEMQQSKTALTQLGELSKAVARETENNASSTEETAAGIEETAATAGVVTNSSREVLEQCRASLELTVKSQEEFIHVTNTMTDVARVVEAAARSVDGLNEASRRISEFTGKIQRIASQTNLLALNAAIEAARAGEHGRGFAVVAQEVRNLAGESAQITQEVDAVIGDITRETAQVTASMLAGRDRLAGMESMARQSTQAMQDIVEHITGIGSTVERLCQLSESQTLTTEQMASAIGIIGTATVEIAANTQSIQASVNLQQENLEQVFAHAKAITIVADKLQSVAVKSKSATDIVVGVNPFTIPQIIRETYVPILQHVAQKVGLCARVIIVSDYDALGRAMFDGIVDVGWFSPFAYVSAKRAGELMPLVTPVVNHSASYTGLIIGAKEKGNTLDALQGKKFAFVDRQSASGYIYPRALLAQRGKNADTFFGETVFLGSHNRVIEAVLEGIVDGGATYSEAIETARSKGYQVERLAILAQTAAIPKDAIVCRPEIPPELSERLRQAFLETTDQDKRCAVLLAKAGINGFTIARDQAYDVVRKVAQY</sequence>
<dbReference type="Gene3D" id="1.10.287.950">
    <property type="entry name" value="Methyl-accepting chemotaxis protein"/>
    <property type="match status" value="1"/>
</dbReference>
<dbReference type="InterPro" id="IPR004089">
    <property type="entry name" value="MCPsignal_dom"/>
</dbReference>
<dbReference type="AlphaFoldDB" id="A0A212LLX4"/>
<reference evidence="7" key="1">
    <citation type="submission" date="2016-08" db="EMBL/GenBank/DDBJ databases">
        <authorList>
            <person name="Seilhamer J.J."/>
        </authorList>
    </citation>
    <scope>NUCLEOTIDE SEQUENCE</scope>
    <source>
        <strain evidence="7">86</strain>
    </source>
</reference>
<dbReference type="PANTHER" id="PTHR32089">
    <property type="entry name" value="METHYL-ACCEPTING CHEMOTAXIS PROTEIN MCPB"/>
    <property type="match status" value="1"/>
</dbReference>
<evidence type="ECO:0000256" key="3">
    <source>
        <dbReference type="ARBA" id="ARBA00023224"/>
    </source>
</evidence>
<dbReference type="GO" id="GO:0006935">
    <property type="term" value="P:chemotaxis"/>
    <property type="evidence" value="ECO:0007669"/>
    <property type="project" value="InterPro"/>
</dbReference>
<dbReference type="NCBIfam" id="TIGR01098">
    <property type="entry name" value="3A0109s03R"/>
    <property type="match status" value="1"/>
</dbReference>
<dbReference type="PRINTS" id="PR00260">
    <property type="entry name" value="CHEMTRNSDUCR"/>
</dbReference>
<proteinExistence type="inferred from homology"/>
<evidence type="ECO:0000256" key="4">
    <source>
        <dbReference type="ARBA" id="ARBA00029447"/>
    </source>
</evidence>
<dbReference type="InterPro" id="IPR004090">
    <property type="entry name" value="Chemotax_Me-accpt_rcpt"/>
</dbReference>
<evidence type="ECO:0000259" key="6">
    <source>
        <dbReference type="PROSITE" id="PS50111"/>
    </source>
</evidence>
<dbReference type="Pfam" id="PF12974">
    <property type="entry name" value="Phosphonate-bd"/>
    <property type="match status" value="1"/>
</dbReference>
<organism evidence="7">
    <name type="scientific">uncultured Sporomusa sp</name>
    <dbReference type="NCBI Taxonomy" id="307249"/>
    <lineage>
        <taxon>Bacteria</taxon>
        <taxon>Bacillati</taxon>
        <taxon>Bacillota</taxon>
        <taxon>Negativicutes</taxon>
        <taxon>Selenomonadales</taxon>
        <taxon>Sporomusaceae</taxon>
        <taxon>Sporomusa</taxon>
        <taxon>environmental samples</taxon>
    </lineage>
</organism>
<dbReference type="EMBL" id="FMJE01000002">
    <property type="protein sequence ID" value="SCM78533.1"/>
    <property type="molecule type" value="Genomic_DNA"/>
</dbReference>
<dbReference type="PANTHER" id="PTHR32089:SF112">
    <property type="entry name" value="LYSOZYME-LIKE PROTEIN-RELATED"/>
    <property type="match status" value="1"/>
</dbReference>
<protein>
    <submittedName>
        <fullName evidence="7">Phosphonate ABC transporter, periplasmic phosphonate-binding protein</fullName>
    </submittedName>
</protein>
<gene>
    <name evidence="7" type="ORF">KL86SPO_20088</name>
</gene>
<dbReference type="PROSITE" id="PS50111">
    <property type="entry name" value="CHEMOTAXIS_TRANSDUC_2"/>
    <property type="match status" value="1"/>
</dbReference>
<evidence type="ECO:0000313" key="7">
    <source>
        <dbReference type="EMBL" id="SCM78533.1"/>
    </source>
</evidence>
<dbReference type="SMART" id="SM00283">
    <property type="entry name" value="MA"/>
    <property type="match status" value="1"/>
</dbReference>
<dbReference type="GO" id="GO:0055085">
    <property type="term" value="P:transmembrane transport"/>
    <property type="evidence" value="ECO:0007669"/>
    <property type="project" value="InterPro"/>
</dbReference>